<feature type="region of interest" description="Disordered" evidence="1">
    <location>
        <begin position="1"/>
        <end position="24"/>
    </location>
</feature>
<accession>A0A6J4UWS6</accession>
<gene>
    <name evidence="2" type="ORF">AVDCRST_MAG59-2677</name>
</gene>
<feature type="non-terminal residue" evidence="2">
    <location>
        <position position="1"/>
    </location>
</feature>
<sequence length="80" mass="8602">EWARVRRAGGGDGARPGRGMRSPRRPVCCAASHGRLHALPPGCRWLDPAGPDHRSQRLALVGRPVAREHRRGADQPAAGL</sequence>
<evidence type="ECO:0000256" key="1">
    <source>
        <dbReference type="SAM" id="MobiDB-lite"/>
    </source>
</evidence>
<feature type="region of interest" description="Disordered" evidence="1">
    <location>
        <begin position="61"/>
        <end position="80"/>
    </location>
</feature>
<reference evidence="2" key="1">
    <citation type="submission" date="2020-02" db="EMBL/GenBank/DDBJ databases">
        <authorList>
            <person name="Meier V. D."/>
        </authorList>
    </citation>
    <scope>NUCLEOTIDE SEQUENCE</scope>
    <source>
        <strain evidence="2">AVDCRST_MAG59</strain>
    </source>
</reference>
<feature type="non-terminal residue" evidence="2">
    <location>
        <position position="80"/>
    </location>
</feature>
<dbReference type="EMBL" id="CADCWF010000169">
    <property type="protein sequence ID" value="CAA9562114.1"/>
    <property type="molecule type" value="Genomic_DNA"/>
</dbReference>
<evidence type="ECO:0000313" key="2">
    <source>
        <dbReference type="EMBL" id="CAA9562114.1"/>
    </source>
</evidence>
<name>A0A6J4UWS6_9BACT</name>
<protein>
    <submittedName>
        <fullName evidence="2">Uncharacterized protein</fullName>
    </submittedName>
</protein>
<organism evidence="2">
    <name type="scientific">uncultured Thermomicrobiales bacterium</name>
    <dbReference type="NCBI Taxonomy" id="1645740"/>
    <lineage>
        <taxon>Bacteria</taxon>
        <taxon>Pseudomonadati</taxon>
        <taxon>Thermomicrobiota</taxon>
        <taxon>Thermomicrobia</taxon>
        <taxon>Thermomicrobiales</taxon>
        <taxon>environmental samples</taxon>
    </lineage>
</organism>
<dbReference type="AlphaFoldDB" id="A0A6J4UWS6"/>
<proteinExistence type="predicted"/>